<dbReference type="InterPro" id="IPR001343">
    <property type="entry name" value="Hemolysn_Ca-bd"/>
</dbReference>
<dbReference type="InterPro" id="IPR038255">
    <property type="entry name" value="PBS_linker_sf"/>
</dbReference>
<evidence type="ECO:0000313" key="3">
    <source>
        <dbReference type="Proteomes" id="UP000666240"/>
    </source>
</evidence>
<gene>
    <name evidence="2" type="ORF">J5Y06_01345</name>
</gene>
<dbReference type="Proteomes" id="UP000666240">
    <property type="component" value="Unassembled WGS sequence"/>
</dbReference>
<dbReference type="Gene3D" id="2.150.10.10">
    <property type="entry name" value="Serralysin-like metalloprotease, C-terminal"/>
    <property type="match status" value="1"/>
</dbReference>
<dbReference type="GO" id="GO:0005509">
    <property type="term" value="F:calcium ion binding"/>
    <property type="evidence" value="ECO:0007669"/>
    <property type="project" value="InterPro"/>
</dbReference>
<organism evidence="2 3">
    <name type="scientific">Tianweitania sediminis</name>
    <dbReference type="NCBI Taxonomy" id="1502156"/>
    <lineage>
        <taxon>Bacteria</taxon>
        <taxon>Pseudomonadati</taxon>
        <taxon>Pseudomonadota</taxon>
        <taxon>Alphaproteobacteria</taxon>
        <taxon>Hyphomicrobiales</taxon>
        <taxon>Phyllobacteriaceae</taxon>
        <taxon>Tianweitania</taxon>
    </lineage>
</organism>
<feature type="domain" description="DUF4214" evidence="1">
    <location>
        <begin position="199"/>
        <end position="225"/>
    </location>
</feature>
<comment type="caution">
    <text evidence="2">The sequence shown here is derived from an EMBL/GenBank/DDBJ whole genome shotgun (WGS) entry which is preliminary data.</text>
</comment>
<dbReference type="InterPro" id="IPR011049">
    <property type="entry name" value="Serralysin-like_metalloprot_C"/>
</dbReference>
<reference evidence="2" key="1">
    <citation type="submission" date="2021-03" db="EMBL/GenBank/DDBJ databases">
        <title>Genome sequencing and assembly of Tianweitania sediminis.</title>
        <authorList>
            <person name="Chhetri G."/>
        </authorList>
    </citation>
    <scope>NUCLEOTIDE SEQUENCE</scope>
    <source>
        <strain evidence="2">Z8</strain>
    </source>
</reference>
<accession>A0A8J7QYU5</accession>
<dbReference type="Gene3D" id="1.10.3130.20">
    <property type="entry name" value="Phycobilisome linker domain"/>
    <property type="match status" value="1"/>
</dbReference>
<dbReference type="InterPro" id="IPR025282">
    <property type="entry name" value="DUF4214"/>
</dbReference>
<feature type="domain" description="DUF4214" evidence="1">
    <location>
        <begin position="231"/>
        <end position="298"/>
    </location>
</feature>
<protein>
    <submittedName>
        <fullName evidence="2">DUF4214 domain-containing protein</fullName>
    </submittedName>
</protein>
<dbReference type="AlphaFoldDB" id="A0A8J7QYU5"/>
<sequence length="317" mass="34176">MAIFRAYTATDLISPTAWRGTVVTADSGEFTLTDGGREAVYLGTGLRYAPDLYLVDGIVTAYEEYGRDGNLLGEAYDFRVPAFAVADAIYANDLRGLLVTAFNGNDTVYGSQFSDRLSGFGGNDIINAGLGRNDIDGGTGFDYAVYSGRGADFTIDVDDGVIYLTRRDGAINDALFSVERLSFDNGLLAFDEGAAAGYRLYQAAFDRTPDLGGLSYWVDRLDGGTSLTSAAADFIGSAEFRSLYGSSPTDAQFVDLLYRNVLDRPADGGGYDYWLDRMDSGMSRAEVLVAFSQSEENRVNVQGAIENGIWLDAAYLA</sequence>
<dbReference type="RefSeq" id="WP_209333314.1">
    <property type="nucleotide sequence ID" value="NZ_JAGIYY010000001.1"/>
</dbReference>
<dbReference type="Pfam" id="PF13946">
    <property type="entry name" value="DUF4214"/>
    <property type="match status" value="2"/>
</dbReference>
<dbReference type="EMBL" id="JAGIYY010000001">
    <property type="protein sequence ID" value="MBP0437293.1"/>
    <property type="molecule type" value="Genomic_DNA"/>
</dbReference>
<dbReference type="SUPFAM" id="SSF51120">
    <property type="entry name" value="beta-Roll"/>
    <property type="match status" value="1"/>
</dbReference>
<name>A0A8J7QYU5_9HYPH</name>
<evidence type="ECO:0000259" key="1">
    <source>
        <dbReference type="Pfam" id="PF13946"/>
    </source>
</evidence>
<dbReference type="Pfam" id="PF00353">
    <property type="entry name" value="HemolysinCabind"/>
    <property type="match status" value="1"/>
</dbReference>
<evidence type="ECO:0000313" key="2">
    <source>
        <dbReference type="EMBL" id="MBP0437293.1"/>
    </source>
</evidence>
<proteinExistence type="predicted"/>
<keyword evidence="3" id="KW-1185">Reference proteome</keyword>